<comment type="subcellular location">
    <subcellularLocation>
        <location evidence="1">Membrane</location>
        <topology evidence="1">Multi-pass membrane protein</topology>
    </subcellularLocation>
</comment>
<gene>
    <name evidence="6" type="ORF">SAMN06265340_101178</name>
</gene>
<keyword evidence="3 5" id="KW-1133">Transmembrane helix</keyword>
<dbReference type="Proteomes" id="UP000198405">
    <property type="component" value="Unassembled WGS sequence"/>
</dbReference>
<feature type="transmembrane region" description="Helical" evidence="5">
    <location>
        <begin position="96"/>
        <end position="125"/>
    </location>
</feature>
<sequence>MTLTPLNVLDAMIILILGWNFIRGFKKGAVEEIFSLIGVIVSLFVAVKFSHAVASKLIKNPEAPVIIFTGFVIYGVLFIVFKYIGFLLNEFFNRGFLGLVNNILGFILGILRGVVLSSIFVLFIGATMPDSGLIRNSYLGGFLVPVVDMIVSHLPEKAKEKVIKNWKISREFLVKNRQSWKVKGEKISPRKS</sequence>
<dbReference type="InterPro" id="IPR003825">
    <property type="entry name" value="Colicin-V_CvpA"/>
</dbReference>
<dbReference type="GO" id="GO:0009403">
    <property type="term" value="P:toxin biosynthetic process"/>
    <property type="evidence" value="ECO:0007669"/>
    <property type="project" value="InterPro"/>
</dbReference>
<dbReference type="GO" id="GO:0016020">
    <property type="term" value="C:membrane"/>
    <property type="evidence" value="ECO:0007669"/>
    <property type="project" value="UniProtKB-SubCell"/>
</dbReference>
<feature type="transmembrane region" description="Helical" evidence="5">
    <location>
        <begin position="34"/>
        <end position="53"/>
    </location>
</feature>
<evidence type="ECO:0000256" key="5">
    <source>
        <dbReference type="SAM" id="Phobius"/>
    </source>
</evidence>
<keyword evidence="2 5" id="KW-0812">Transmembrane</keyword>
<reference evidence="7" key="1">
    <citation type="submission" date="2017-06" db="EMBL/GenBank/DDBJ databases">
        <authorList>
            <person name="Varghese N."/>
            <person name="Submissions S."/>
        </authorList>
    </citation>
    <scope>NUCLEOTIDE SEQUENCE [LARGE SCALE GENOMIC DNA]</scope>
    <source>
        <strain evidence="7">DSM 15668</strain>
    </source>
</reference>
<dbReference type="Pfam" id="PF02674">
    <property type="entry name" value="Colicin_V"/>
    <property type="match status" value="1"/>
</dbReference>
<dbReference type="RefSeq" id="WP_089322210.1">
    <property type="nucleotide sequence ID" value="NZ_FZOB01000001.1"/>
</dbReference>
<keyword evidence="7" id="KW-1185">Reference proteome</keyword>
<evidence type="ECO:0000256" key="1">
    <source>
        <dbReference type="ARBA" id="ARBA00004141"/>
    </source>
</evidence>
<protein>
    <submittedName>
        <fullName evidence="6">Membrane protein required for colicin V production</fullName>
    </submittedName>
</protein>
<evidence type="ECO:0000256" key="4">
    <source>
        <dbReference type="ARBA" id="ARBA00023136"/>
    </source>
</evidence>
<evidence type="ECO:0000256" key="3">
    <source>
        <dbReference type="ARBA" id="ARBA00022989"/>
    </source>
</evidence>
<dbReference type="OrthoDB" id="14368at2"/>
<evidence type="ECO:0000313" key="7">
    <source>
        <dbReference type="Proteomes" id="UP000198405"/>
    </source>
</evidence>
<dbReference type="EMBL" id="FZOB01000001">
    <property type="protein sequence ID" value="SNR61178.1"/>
    <property type="molecule type" value="Genomic_DNA"/>
</dbReference>
<proteinExistence type="predicted"/>
<evidence type="ECO:0000256" key="2">
    <source>
        <dbReference type="ARBA" id="ARBA00022692"/>
    </source>
</evidence>
<feature type="transmembrane region" description="Helical" evidence="5">
    <location>
        <begin position="65"/>
        <end position="84"/>
    </location>
</feature>
<dbReference type="PANTHER" id="PTHR37306:SF1">
    <property type="entry name" value="COLICIN V PRODUCTION PROTEIN"/>
    <property type="match status" value="1"/>
</dbReference>
<evidence type="ECO:0000313" key="6">
    <source>
        <dbReference type="EMBL" id="SNR61178.1"/>
    </source>
</evidence>
<dbReference type="PANTHER" id="PTHR37306">
    <property type="entry name" value="COLICIN V PRODUCTION PROTEIN"/>
    <property type="match status" value="1"/>
</dbReference>
<feature type="transmembrane region" description="Helical" evidence="5">
    <location>
        <begin position="6"/>
        <end position="22"/>
    </location>
</feature>
<organism evidence="6 7">
    <name type="scientific">Desulfurobacterium atlanticum</name>
    <dbReference type="NCBI Taxonomy" id="240169"/>
    <lineage>
        <taxon>Bacteria</taxon>
        <taxon>Pseudomonadati</taxon>
        <taxon>Aquificota</taxon>
        <taxon>Aquificia</taxon>
        <taxon>Desulfurobacteriales</taxon>
        <taxon>Desulfurobacteriaceae</taxon>
        <taxon>Desulfurobacterium</taxon>
    </lineage>
</organism>
<accession>A0A238XRI4</accession>
<dbReference type="AlphaFoldDB" id="A0A238XRI4"/>
<name>A0A238XRI4_9BACT</name>
<keyword evidence="4 5" id="KW-0472">Membrane</keyword>